<dbReference type="Proteomes" id="UP000325218">
    <property type="component" value="Unassembled WGS sequence"/>
</dbReference>
<sequence length="250" mass="27485">MTAAAKDDPLQLLDPLSKLVSLFCIAVLAMHWDRPLPLVLMLALLLAVARYGAGMTWRRLSKRMAYIAIFGLPLLLLTALAAPPSGAVLEVGPIRLSEGPVAYAAAITLRMFCLFLSSLIYIESTDPQDFVVMMTIRLRLPYRFAFGVSMALTFLPMLEAEGRSAAEARKIRYGRKPRGFGERVENWRGNVTAVFTGAVRRIEQTAGSMEAKGFGAFRHRTFLREARISAGGYAVMLLSVTGASLLLWIS</sequence>
<keyword evidence="7" id="KW-1185">Reference proteome</keyword>
<comment type="caution">
    <text evidence="6">The sequence shown here is derived from an EMBL/GenBank/DDBJ whole genome shotgun (WGS) entry which is preliminary data.</text>
</comment>
<evidence type="ECO:0000256" key="4">
    <source>
        <dbReference type="ARBA" id="ARBA00023136"/>
    </source>
</evidence>
<feature type="transmembrane region" description="Helical" evidence="5">
    <location>
        <begin position="102"/>
        <end position="122"/>
    </location>
</feature>
<dbReference type="EMBL" id="VSDO01000004">
    <property type="protein sequence ID" value="TYA11656.1"/>
    <property type="molecule type" value="Genomic_DNA"/>
</dbReference>
<dbReference type="OrthoDB" id="92887at2"/>
<dbReference type="InterPro" id="IPR003339">
    <property type="entry name" value="ABC/ECF_trnsptr_transmembrane"/>
</dbReference>
<feature type="transmembrane region" description="Helical" evidence="5">
    <location>
        <begin position="65"/>
        <end position="82"/>
    </location>
</feature>
<dbReference type="RefSeq" id="WP_148455714.1">
    <property type="nucleotide sequence ID" value="NZ_VSDO01000004.1"/>
</dbReference>
<protein>
    <submittedName>
        <fullName evidence="6">Energy-coupling factor transporter transmembrane protein EcfT</fullName>
    </submittedName>
</protein>
<proteinExistence type="predicted"/>
<dbReference type="GO" id="GO:0005886">
    <property type="term" value="C:plasma membrane"/>
    <property type="evidence" value="ECO:0007669"/>
    <property type="project" value="UniProtKB-ARBA"/>
</dbReference>
<comment type="subcellular location">
    <subcellularLocation>
        <location evidence="1">Membrane</location>
        <topology evidence="1">Multi-pass membrane protein</topology>
    </subcellularLocation>
</comment>
<keyword evidence="4 5" id="KW-0472">Membrane</keyword>
<evidence type="ECO:0000256" key="1">
    <source>
        <dbReference type="ARBA" id="ARBA00004141"/>
    </source>
</evidence>
<evidence type="ECO:0000256" key="3">
    <source>
        <dbReference type="ARBA" id="ARBA00022989"/>
    </source>
</evidence>
<reference evidence="6 7" key="1">
    <citation type="submission" date="2019-08" db="EMBL/GenBank/DDBJ databases">
        <title>Genome sequencing of Paenibacillus faecis DSM 23593(T).</title>
        <authorList>
            <person name="Kook J.-K."/>
            <person name="Park S.-N."/>
            <person name="Lim Y.K."/>
        </authorList>
    </citation>
    <scope>NUCLEOTIDE SEQUENCE [LARGE SCALE GENOMIC DNA]</scope>
    <source>
        <strain evidence="6 7">DSM 23593</strain>
    </source>
</reference>
<accession>A0A5D0CP06</accession>
<dbReference type="PANTHER" id="PTHR33514">
    <property type="entry name" value="PROTEIN ABCI12, CHLOROPLASTIC"/>
    <property type="match status" value="1"/>
</dbReference>
<evidence type="ECO:0000256" key="2">
    <source>
        <dbReference type="ARBA" id="ARBA00022692"/>
    </source>
</evidence>
<evidence type="ECO:0000256" key="5">
    <source>
        <dbReference type="SAM" id="Phobius"/>
    </source>
</evidence>
<organism evidence="6 7">
    <name type="scientific">Paenibacillus faecis</name>
    <dbReference type="NCBI Taxonomy" id="862114"/>
    <lineage>
        <taxon>Bacteria</taxon>
        <taxon>Bacillati</taxon>
        <taxon>Bacillota</taxon>
        <taxon>Bacilli</taxon>
        <taxon>Bacillales</taxon>
        <taxon>Paenibacillaceae</taxon>
        <taxon>Paenibacillus</taxon>
    </lineage>
</organism>
<dbReference type="Pfam" id="PF02361">
    <property type="entry name" value="CbiQ"/>
    <property type="match status" value="1"/>
</dbReference>
<evidence type="ECO:0000313" key="6">
    <source>
        <dbReference type="EMBL" id="TYA11656.1"/>
    </source>
</evidence>
<dbReference type="AlphaFoldDB" id="A0A5D0CP06"/>
<evidence type="ECO:0000313" key="7">
    <source>
        <dbReference type="Proteomes" id="UP000325218"/>
    </source>
</evidence>
<dbReference type="CDD" id="cd16914">
    <property type="entry name" value="EcfT"/>
    <property type="match status" value="1"/>
</dbReference>
<keyword evidence="2 5" id="KW-0812">Transmembrane</keyword>
<feature type="transmembrane region" description="Helical" evidence="5">
    <location>
        <begin position="230"/>
        <end position="249"/>
    </location>
</feature>
<dbReference type="PANTHER" id="PTHR33514:SF13">
    <property type="entry name" value="PROTEIN ABCI12, CHLOROPLASTIC"/>
    <property type="match status" value="1"/>
</dbReference>
<feature type="transmembrane region" description="Helical" evidence="5">
    <location>
        <begin position="36"/>
        <end position="53"/>
    </location>
</feature>
<gene>
    <name evidence="6" type="ORF">FRY98_21290</name>
</gene>
<keyword evidence="3 5" id="KW-1133">Transmembrane helix</keyword>
<name>A0A5D0CP06_9BACL</name>